<dbReference type="GO" id="GO:0046872">
    <property type="term" value="F:metal ion binding"/>
    <property type="evidence" value="ECO:0007669"/>
    <property type="project" value="UniProtKB-UniRule"/>
</dbReference>
<dbReference type="PANTHER" id="PTHR11804:SF84">
    <property type="entry name" value="SACCHAROLYSIN"/>
    <property type="match status" value="1"/>
</dbReference>
<dbReference type="Pfam" id="PF01432">
    <property type="entry name" value="Peptidase_M3"/>
    <property type="match status" value="1"/>
</dbReference>
<keyword evidence="3 9" id="KW-0479">Metal-binding</keyword>
<evidence type="ECO:0000256" key="1">
    <source>
        <dbReference type="ARBA" id="ARBA00006040"/>
    </source>
</evidence>
<reference evidence="12" key="1">
    <citation type="submission" date="2022-05" db="EMBL/GenBank/DDBJ databases">
        <title>Impact of host demography and evolutionary history on endosymbiont molecular evolution: a test in carpenter ants (Genus Camponotus) and their Blochmannia endosymbionts.</title>
        <authorList>
            <person name="Manthey J.D."/>
            <person name="Giron J.C."/>
            <person name="Hruska J.P."/>
        </authorList>
    </citation>
    <scope>NUCLEOTIDE SEQUENCE</scope>
    <source>
        <strain evidence="12">C-039</strain>
    </source>
</reference>
<evidence type="ECO:0000259" key="10">
    <source>
        <dbReference type="Pfam" id="PF01432"/>
    </source>
</evidence>
<dbReference type="Proteomes" id="UP001056209">
    <property type="component" value="Chromosome"/>
</dbReference>
<gene>
    <name evidence="12" type="ORF">M9393_03150</name>
</gene>
<dbReference type="EC" id="3.4.24.70" evidence="8"/>
<comment type="similarity">
    <text evidence="1 9">Belongs to the peptidase M3 family.</text>
</comment>
<evidence type="ECO:0000256" key="3">
    <source>
        <dbReference type="ARBA" id="ARBA00022723"/>
    </source>
</evidence>
<dbReference type="RefSeq" id="WP_250248550.1">
    <property type="nucleotide sequence ID" value="NZ_CP097753.1"/>
</dbReference>
<keyword evidence="5 9" id="KW-0862">Zinc</keyword>
<dbReference type="Gene3D" id="3.40.390.10">
    <property type="entry name" value="Collagenase (Catalytic Domain)"/>
    <property type="match status" value="1"/>
</dbReference>
<dbReference type="InterPro" id="IPR034005">
    <property type="entry name" value="M3A_DCP"/>
</dbReference>
<comment type="catalytic activity">
    <reaction evidence="7">
        <text>Hydrolysis of oligopeptides, with broad specificity. Gly or Ala commonly occur as P1 or P1' residues, but more distant residues are also important, as is shown by the fact that Z-Gly-Pro-Gly-|-Gly-Pro-Ala is cleaved, but not Z-(Gly)(5).</text>
        <dbReference type="EC" id="3.4.24.70"/>
    </reaction>
</comment>
<dbReference type="InterPro" id="IPR024079">
    <property type="entry name" value="MetalloPept_cat_dom_sf"/>
</dbReference>
<evidence type="ECO:0000313" key="13">
    <source>
        <dbReference type="Proteomes" id="UP001056209"/>
    </source>
</evidence>
<accession>A0A9Q8TY16</accession>
<evidence type="ECO:0000256" key="8">
    <source>
        <dbReference type="ARBA" id="ARBA00026100"/>
    </source>
</evidence>
<dbReference type="InterPro" id="IPR045666">
    <property type="entry name" value="OpdA_N"/>
</dbReference>
<dbReference type="SUPFAM" id="SSF55486">
    <property type="entry name" value="Metalloproteases ('zincins'), catalytic domain"/>
    <property type="match status" value="1"/>
</dbReference>
<dbReference type="GO" id="GO:0004222">
    <property type="term" value="F:metalloendopeptidase activity"/>
    <property type="evidence" value="ECO:0007669"/>
    <property type="project" value="UniProtKB-EC"/>
</dbReference>
<proteinExistence type="inferred from homology"/>
<keyword evidence="2 9" id="KW-0645">Protease</keyword>
<protein>
    <recommendedName>
        <fullName evidence="8">oligopeptidase A</fullName>
        <ecNumber evidence="8">3.4.24.70</ecNumber>
    </recommendedName>
</protein>
<dbReference type="AlphaFoldDB" id="A0A9Q8TY16"/>
<evidence type="ECO:0000256" key="6">
    <source>
        <dbReference type="ARBA" id="ARBA00023049"/>
    </source>
</evidence>
<dbReference type="GO" id="GO:0006518">
    <property type="term" value="P:peptide metabolic process"/>
    <property type="evidence" value="ECO:0007669"/>
    <property type="project" value="TreeGrafter"/>
</dbReference>
<evidence type="ECO:0000256" key="9">
    <source>
        <dbReference type="RuleBase" id="RU003435"/>
    </source>
</evidence>
<evidence type="ECO:0000256" key="4">
    <source>
        <dbReference type="ARBA" id="ARBA00022801"/>
    </source>
</evidence>
<keyword evidence="4 9" id="KW-0378">Hydrolase</keyword>
<dbReference type="PANTHER" id="PTHR11804">
    <property type="entry name" value="PROTEASE M3 THIMET OLIGOPEPTIDASE-RELATED"/>
    <property type="match status" value="1"/>
</dbReference>
<sequence>MYNNESLHSFVFPLFSSIDPKYIKESIQQVLTNCYNTVDQVVSKENITWDTLYYPLMIAENELQRTWSPIVHLNSVKHNLELRKVYEESLLLISEYKNWINQHYGLYQSYQLLQNGDSYQQLNIVQKKVINNVLCNFRLSGVDLSLKRKKRYIYITSRLSQLSLNYANNVFDATLGWSKLITEKKELSGIPEGSLENARLEAQAYGKKGWLFTLQYPSYSSVLLYCDTQVLREELYWAFNTRASDQGPNRGRWDNTIIMDEILALRHELAQMLGFNNYLEKSLMKRMIQNPEQAFNFLANLSTQICHNEYKEFLEIQNFARTQYSCTSLNPWDLAYYREKRKQYLFSITPEELRYYFPEKTVLHGMFLVVNRIYGIFIKERYDVETWHPDVRFFDIFDDENKWMGGFYLDLYLREDKREGAWMDELVSMMYRKDDISQKPIAYLTCNFSRLDNKTSSCLLTHNDVITLFHEFGHVLHHIMTRIDVPEISGINGVPWDTVELPSQLMEKFCWEPDVLRLISAHYQTKEPLSDYIINNLLKTKTYQSSSYLLRQVIYGLFDLRIHYEYVLGEQGNALKVFNEVVKQISTHHFPKNWERFPHSFIHIFSDGYGAGYYSYLWADMLASNVWYRFKKSGTLNPKIGKLFLNKIIALGGVIDLRKCLIEFCEHAVTVESMLRYYDLPIPADNHLLT</sequence>
<dbReference type="InterPro" id="IPR024077">
    <property type="entry name" value="Neurolysin/TOP_dom2"/>
</dbReference>
<dbReference type="CDD" id="cd06456">
    <property type="entry name" value="M3A_DCP"/>
    <property type="match status" value="1"/>
</dbReference>
<organism evidence="12 13">
    <name type="scientific">Candidatus Blochmannia vicinus</name>
    <name type="common">nom. nud.</name>
    <dbReference type="NCBI Taxonomy" id="251540"/>
    <lineage>
        <taxon>Bacteria</taxon>
        <taxon>Pseudomonadati</taxon>
        <taxon>Pseudomonadota</taxon>
        <taxon>Gammaproteobacteria</taxon>
        <taxon>Enterobacterales</taxon>
        <taxon>Enterobacteriaceae</taxon>
        <taxon>ant endosymbionts</taxon>
        <taxon>Candidatus Blochmanniella</taxon>
    </lineage>
</organism>
<evidence type="ECO:0000256" key="5">
    <source>
        <dbReference type="ARBA" id="ARBA00022833"/>
    </source>
</evidence>
<dbReference type="GO" id="GO:0005829">
    <property type="term" value="C:cytosol"/>
    <property type="evidence" value="ECO:0007669"/>
    <property type="project" value="UniProtKB-ARBA"/>
</dbReference>
<keyword evidence="6 9" id="KW-0482">Metalloprotease</keyword>
<evidence type="ECO:0000313" key="12">
    <source>
        <dbReference type="EMBL" id="URJ28141.1"/>
    </source>
</evidence>
<dbReference type="FunFam" id="3.40.390.10:FF:000009">
    <property type="entry name" value="Oligopeptidase A"/>
    <property type="match status" value="1"/>
</dbReference>
<evidence type="ECO:0000256" key="7">
    <source>
        <dbReference type="ARBA" id="ARBA00024603"/>
    </source>
</evidence>
<dbReference type="Gene3D" id="1.10.1370.10">
    <property type="entry name" value="Neurolysin, domain 3"/>
    <property type="match status" value="1"/>
</dbReference>
<name>A0A9Q8TY16_9ENTR</name>
<evidence type="ECO:0000259" key="11">
    <source>
        <dbReference type="Pfam" id="PF19310"/>
    </source>
</evidence>
<feature type="domain" description="Peptidase M3A/M3B catalytic" evidence="10">
    <location>
        <begin position="222"/>
        <end position="676"/>
    </location>
</feature>
<dbReference type="EMBL" id="CP097753">
    <property type="protein sequence ID" value="URJ28141.1"/>
    <property type="molecule type" value="Genomic_DNA"/>
</dbReference>
<feature type="domain" description="Oligopeptidase A N-terminal" evidence="11">
    <location>
        <begin position="27"/>
        <end position="145"/>
    </location>
</feature>
<dbReference type="InterPro" id="IPR045090">
    <property type="entry name" value="Pept_M3A_M3B"/>
</dbReference>
<evidence type="ECO:0000256" key="2">
    <source>
        <dbReference type="ARBA" id="ARBA00022670"/>
    </source>
</evidence>
<comment type="cofactor">
    <cofactor evidence="9">
        <name>Zn(2+)</name>
        <dbReference type="ChEBI" id="CHEBI:29105"/>
    </cofactor>
    <text evidence="9">Binds 1 zinc ion.</text>
</comment>
<dbReference type="InterPro" id="IPR001567">
    <property type="entry name" value="Pept_M3A_M3B_dom"/>
</dbReference>
<dbReference type="Pfam" id="PF19310">
    <property type="entry name" value="TOP_N"/>
    <property type="match status" value="1"/>
</dbReference>
<dbReference type="GO" id="GO:0006508">
    <property type="term" value="P:proteolysis"/>
    <property type="evidence" value="ECO:0007669"/>
    <property type="project" value="UniProtKB-KW"/>
</dbReference>